<name>A0A2U9ICM3_9CREN</name>
<evidence type="ECO:0000313" key="2">
    <source>
        <dbReference type="Proteomes" id="UP000248044"/>
    </source>
</evidence>
<dbReference type="Proteomes" id="UP000248044">
    <property type="component" value="Chromosome"/>
</dbReference>
<keyword evidence="2" id="KW-1185">Reference proteome</keyword>
<reference evidence="1 2" key="1">
    <citation type="submission" date="2018-05" db="EMBL/GenBank/DDBJ databases">
        <title>Complete Genome Sequences of Extremely Thermoacidophilic, Metal-Mobilizing Type-Strain Members of the Archaeal Family Sulfolobaceae: Acidianus brierleyi DSM-1651T, Acidianus sulfidivorans DSM-18786T, Metallosphaera hakonensis DSM-7519T, and Metallosphaera prunae DSM-10039T.</title>
        <authorList>
            <person name="Counts J.A."/>
            <person name="Kelly R.M."/>
        </authorList>
    </citation>
    <scope>NUCLEOTIDE SEQUENCE [LARGE SCALE GENOMIC DNA]</scope>
    <source>
        <strain evidence="1 2">DSM 1651</strain>
    </source>
</reference>
<protein>
    <recommendedName>
        <fullName evidence="3">Radical SAM protein</fullName>
    </recommendedName>
</protein>
<evidence type="ECO:0000313" key="1">
    <source>
        <dbReference type="EMBL" id="AWR93759.1"/>
    </source>
</evidence>
<dbReference type="AlphaFoldDB" id="A0A2U9ICM3"/>
<dbReference type="RefSeq" id="WP_110269643.1">
    <property type="nucleotide sequence ID" value="NZ_CP029289.2"/>
</dbReference>
<dbReference type="OrthoDB" id="41987at2157"/>
<gene>
    <name evidence="1" type="ORF">DFR85_03150</name>
</gene>
<evidence type="ECO:0008006" key="3">
    <source>
        <dbReference type="Google" id="ProtNLM"/>
    </source>
</evidence>
<dbReference type="KEGG" id="abri:DFR85_03150"/>
<accession>A0A2U9ICM3</accession>
<proteinExistence type="predicted"/>
<organism evidence="1 2">
    <name type="scientific">Acidianus brierleyi</name>
    <dbReference type="NCBI Taxonomy" id="41673"/>
    <lineage>
        <taxon>Archaea</taxon>
        <taxon>Thermoproteota</taxon>
        <taxon>Thermoprotei</taxon>
        <taxon>Sulfolobales</taxon>
        <taxon>Sulfolobaceae</taxon>
        <taxon>Acidianus</taxon>
    </lineage>
</organism>
<dbReference type="GeneID" id="36831120"/>
<sequence length="382" mass="44485">MILTSDYATFYSLPSLPLRLIPNFIRKNKFPPYGLRKIESIVNSKIVSPTAIQKFLHSDKILGIYVNDPLAQTEVSKGLSKIFGEQPYHYKAFKSFSNRIRLLKEKYKFKVIIGGPGAWEISIEKPNWVDTILLGEAEITLPKIMQNNFFPKIIYGEETEKFFPIKGPSAFSEVEIMRKDRKIPLDVIKSELKVQSKYHDYVNLISDDLLSYGSEEEILELLKISSTFGKVIFSQISAISAYNFNFEKIKSILNLNENNWRSPVLSGKPGICTLEFENEIINELNKNYIYPLIYINEEKVKDLMKYKCIIIPLPSTEKYYDILYETWIHNSCIFKSKLNKTIEFILYKNKETKGEYLKKINIRGIHLYNIFAILIKSYLKKN</sequence>
<dbReference type="EMBL" id="CP029289">
    <property type="protein sequence ID" value="AWR93759.1"/>
    <property type="molecule type" value="Genomic_DNA"/>
</dbReference>